<dbReference type="InterPro" id="IPR000361">
    <property type="entry name" value="ATAP_core_dom"/>
</dbReference>
<protein>
    <submittedName>
        <fullName evidence="2">Iron-sulfur cluster biosynthesis family protein</fullName>
    </submittedName>
</protein>
<accession>A0AAJ8LYU6</accession>
<keyword evidence="3" id="KW-1185">Reference proteome</keyword>
<name>A0AAJ8LYU6_9BACI</name>
<dbReference type="AlphaFoldDB" id="A0AAJ8LYU6"/>
<proteinExistence type="predicted"/>
<gene>
    <name evidence="2" type="ORF">FTX54_007190</name>
</gene>
<evidence type="ECO:0000313" key="3">
    <source>
        <dbReference type="Proteomes" id="UP000321816"/>
    </source>
</evidence>
<dbReference type="RefSeq" id="WP_187254476.1">
    <property type="nucleotide sequence ID" value="NZ_CP144914.1"/>
</dbReference>
<dbReference type="EMBL" id="CP144914">
    <property type="protein sequence ID" value="WWD81321.1"/>
    <property type="molecule type" value="Genomic_DNA"/>
</dbReference>
<evidence type="ECO:0000259" key="1">
    <source>
        <dbReference type="Pfam" id="PF01521"/>
    </source>
</evidence>
<dbReference type="Pfam" id="PF01521">
    <property type="entry name" value="Fe-S_biosyn"/>
    <property type="match status" value="1"/>
</dbReference>
<feature type="domain" description="Core" evidence="1">
    <location>
        <begin position="1"/>
        <end position="109"/>
    </location>
</feature>
<dbReference type="Gene3D" id="2.60.300.12">
    <property type="entry name" value="HesB-like domain"/>
    <property type="match status" value="1"/>
</dbReference>
<reference evidence="2 3" key="1">
    <citation type="submission" date="2024-01" db="EMBL/GenBank/DDBJ databases">
        <title>Complete Genome Sequence of Alkalicoccus halolimnae BZ-SZ-XJ29T, a Moderately Halophilic Bacterium Isolated from a Salt Lake.</title>
        <authorList>
            <person name="Zhao B."/>
        </authorList>
    </citation>
    <scope>NUCLEOTIDE SEQUENCE [LARGE SCALE GENOMIC DNA]</scope>
    <source>
        <strain evidence="2 3">BZ-SZ-XJ29</strain>
    </source>
</reference>
<sequence>MQVEITERAVEELQMRKILKEGSVLFISHETEGLGCVVNGVSDLVAVQKSSLPPTAVFLDTKPESWSVAIDKKVDWIYDESLKIDFNDTASSFQLKSPNQMLNPRMTLREEAEV</sequence>
<dbReference type="KEGG" id="ahal:FTX54_007190"/>
<dbReference type="Proteomes" id="UP000321816">
    <property type="component" value="Chromosome"/>
</dbReference>
<organism evidence="2 3">
    <name type="scientific">Alkalicoccus halolimnae</name>
    <dbReference type="NCBI Taxonomy" id="1667239"/>
    <lineage>
        <taxon>Bacteria</taxon>
        <taxon>Bacillati</taxon>
        <taxon>Bacillota</taxon>
        <taxon>Bacilli</taxon>
        <taxon>Bacillales</taxon>
        <taxon>Bacillaceae</taxon>
        <taxon>Alkalicoccus</taxon>
    </lineage>
</organism>
<dbReference type="SUPFAM" id="SSF89360">
    <property type="entry name" value="HesB-like domain"/>
    <property type="match status" value="1"/>
</dbReference>
<dbReference type="InterPro" id="IPR035903">
    <property type="entry name" value="HesB-like_dom_sf"/>
</dbReference>
<evidence type="ECO:0000313" key="2">
    <source>
        <dbReference type="EMBL" id="WWD81321.1"/>
    </source>
</evidence>